<evidence type="ECO:0000256" key="6">
    <source>
        <dbReference type="ARBA" id="ARBA00004496"/>
    </source>
</evidence>
<dbReference type="NCBIfam" id="TIGR01357">
    <property type="entry name" value="aroB"/>
    <property type="match status" value="1"/>
</dbReference>
<dbReference type="PIRSF" id="PIRSF001455">
    <property type="entry name" value="DHQ_synth"/>
    <property type="match status" value="1"/>
</dbReference>
<dbReference type="AlphaFoldDB" id="A0A150SLN6"/>
<evidence type="ECO:0000256" key="9">
    <source>
        <dbReference type="ARBA" id="ARBA00013031"/>
    </source>
</evidence>
<evidence type="ECO:0000256" key="1">
    <source>
        <dbReference type="ARBA" id="ARBA00001393"/>
    </source>
</evidence>
<dbReference type="EC" id="4.2.3.4" evidence="9 20"/>
<dbReference type="GO" id="GO:0000166">
    <property type="term" value="F:nucleotide binding"/>
    <property type="evidence" value="ECO:0007669"/>
    <property type="project" value="UniProtKB-KW"/>
</dbReference>
<evidence type="ECO:0000256" key="14">
    <source>
        <dbReference type="ARBA" id="ARBA00022741"/>
    </source>
</evidence>
<gene>
    <name evidence="23" type="ORF">BE17_49955</name>
</gene>
<feature type="domain" description="3-dehydroquinate synthase N-terminal" evidence="21">
    <location>
        <begin position="84"/>
        <end position="195"/>
    </location>
</feature>
<keyword evidence="13" id="KW-0479">Metal-binding</keyword>
<comment type="cofactor">
    <cofactor evidence="4">
        <name>Zn(2+)</name>
        <dbReference type="ChEBI" id="CHEBI:29105"/>
    </cofactor>
</comment>
<dbReference type="PANTHER" id="PTHR43622:SF7">
    <property type="entry name" value="3-DEHYDROQUINATE SYNTHASE, CHLOROPLASTIC"/>
    <property type="match status" value="1"/>
</dbReference>
<keyword evidence="11" id="KW-0963">Cytoplasm</keyword>
<evidence type="ECO:0000256" key="5">
    <source>
        <dbReference type="ARBA" id="ARBA00003485"/>
    </source>
</evidence>
<feature type="non-terminal residue" evidence="23">
    <location>
        <position position="1"/>
    </location>
</feature>
<evidence type="ECO:0000256" key="13">
    <source>
        <dbReference type="ARBA" id="ARBA00022723"/>
    </source>
</evidence>
<evidence type="ECO:0000256" key="20">
    <source>
        <dbReference type="NCBIfam" id="TIGR01357"/>
    </source>
</evidence>
<comment type="caution">
    <text evidence="23">The sequence shown here is derived from an EMBL/GenBank/DDBJ whole genome shotgun (WGS) entry which is preliminary data.</text>
</comment>
<keyword evidence="14" id="KW-0547">Nucleotide-binding</keyword>
<protein>
    <recommendedName>
        <fullName evidence="10 20">3-dehydroquinate synthase</fullName>
        <ecNumber evidence="9 20">4.2.3.4</ecNumber>
    </recommendedName>
</protein>
<dbReference type="CDD" id="cd08195">
    <property type="entry name" value="DHQS"/>
    <property type="match status" value="1"/>
</dbReference>
<dbReference type="InterPro" id="IPR050071">
    <property type="entry name" value="Dehydroquinate_synthase"/>
</dbReference>
<keyword evidence="15" id="KW-0862">Zinc</keyword>
<evidence type="ECO:0000256" key="10">
    <source>
        <dbReference type="ARBA" id="ARBA00017684"/>
    </source>
</evidence>
<evidence type="ECO:0000259" key="21">
    <source>
        <dbReference type="Pfam" id="PF01761"/>
    </source>
</evidence>
<evidence type="ECO:0000256" key="12">
    <source>
        <dbReference type="ARBA" id="ARBA00022605"/>
    </source>
</evidence>
<dbReference type="GO" id="GO:0009073">
    <property type="term" value="P:aromatic amino acid family biosynthetic process"/>
    <property type="evidence" value="ECO:0007669"/>
    <property type="project" value="UniProtKB-KW"/>
</dbReference>
<keyword evidence="17" id="KW-0057">Aromatic amino acid biosynthesis</keyword>
<evidence type="ECO:0000256" key="15">
    <source>
        <dbReference type="ARBA" id="ARBA00022833"/>
    </source>
</evidence>
<comment type="catalytic activity">
    <reaction evidence="1">
        <text>7-phospho-2-dehydro-3-deoxy-D-arabino-heptonate = 3-dehydroquinate + phosphate</text>
        <dbReference type="Rhea" id="RHEA:21968"/>
        <dbReference type="ChEBI" id="CHEBI:32364"/>
        <dbReference type="ChEBI" id="CHEBI:43474"/>
        <dbReference type="ChEBI" id="CHEBI:58394"/>
        <dbReference type="EC" id="4.2.3.4"/>
    </reaction>
</comment>
<evidence type="ECO:0000313" key="23">
    <source>
        <dbReference type="EMBL" id="KYF93177.1"/>
    </source>
</evidence>
<dbReference type="GO" id="GO:0008652">
    <property type="term" value="P:amino acid biosynthetic process"/>
    <property type="evidence" value="ECO:0007669"/>
    <property type="project" value="UniProtKB-KW"/>
</dbReference>
<dbReference type="SUPFAM" id="SSF56796">
    <property type="entry name" value="Dehydroquinate synthase-like"/>
    <property type="match status" value="1"/>
</dbReference>
<dbReference type="InterPro" id="IPR056179">
    <property type="entry name" value="DHQS_C"/>
</dbReference>
<dbReference type="GO" id="GO:0003856">
    <property type="term" value="F:3-dehydroquinate synthase activity"/>
    <property type="evidence" value="ECO:0007669"/>
    <property type="project" value="UniProtKB-UniRule"/>
</dbReference>
<dbReference type="GO" id="GO:0009423">
    <property type="term" value="P:chorismate biosynthetic process"/>
    <property type="evidence" value="ECO:0007669"/>
    <property type="project" value="UniProtKB-UniRule"/>
</dbReference>
<dbReference type="PANTHER" id="PTHR43622">
    <property type="entry name" value="3-DEHYDROQUINATE SYNTHASE"/>
    <property type="match status" value="1"/>
</dbReference>
<organism evidence="23 24">
    <name type="scientific">Sorangium cellulosum</name>
    <name type="common">Polyangium cellulosum</name>
    <dbReference type="NCBI Taxonomy" id="56"/>
    <lineage>
        <taxon>Bacteria</taxon>
        <taxon>Pseudomonadati</taxon>
        <taxon>Myxococcota</taxon>
        <taxon>Polyangia</taxon>
        <taxon>Polyangiales</taxon>
        <taxon>Polyangiaceae</taxon>
        <taxon>Sorangium</taxon>
    </lineage>
</organism>
<comment type="cofactor">
    <cofactor evidence="3">
        <name>Co(2+)</name>
        <dbReference type="ChEBI" id="CHEBI:48828"/>
    </cofactor>
</comment>
<proteinExistence type="inferred from homology"/>
<evidence type="ECO:0000256" key="4">
    <source>
        <dbReference type="ARBA" id="ARBA00001947"/>
    </source>
</evidence>
<keyword evidence="16" id="KW-0520">NAD</keyword>
<evidence type="ECO:0000259" key="22">
    <source>
        <dbReference type="Pfam" id="PF24621"/>
    </source>
</evidence>
<evidence type="ECO:0000256" key="17">
    <source>
        <dbReference type="ARBA" id="ARBA00023141"/>
    </source>
</evidence>
<feature type="domain" description="3-dehydroquinate synthase C-terminal" evidence="22">
    <location>
        <begin position="197"/>
        <end position="339"/>
    </location>
</feature>
<comment type="subcellular location">
    <subcellularLocation>
        <location evidence="6">Cytoplasm</location>
    </subcellularLocation>
</comment>
<dbReference type="FunFam" id="3.40.50.1970:FF:000007">
    <property type="entry name" value="Pentafunctional AROM polypeptide"/>
    <property type="match status" value="1"/>
</dbReference>
<name>A0A150SLN6_SORCE</name>
<comment type="cofactor">
    <cofactor evidence="2">
        <name>NAD(+)</name>
        <dbReference type="ChEBI" id="CHEBI:57540"/>
    </cofactor>
</comment>
<keyword evidence="19" id="KW-0170">Cobalt</keyword>
<comment type="pathway">
    <text evidence="7">Metabolic intermediate biosynthesis; chorismate biosynthesis; chorismate from D-erythrose 4-phosphate and phosphoenolpyruvate: step 2/7.</text>
</comment>
<dbReference type="Proteomes" id="UP000075635">
    <property type="component" value="Unassembled WGS sequence"/>
</dbReference>
<keyword evidence="18" id="KW-0456">Lyase</keyword>
<evidence type="ECO:0000256" key="8">
    <source>
        <dbReference type="ARBA" id="ARBA00005412"/>
    </source>
</evidence>
<evidence type="ECO:0000256" key="7">
    <source>
        <dbReference type="ARBA" id="ARBA00004661"/>
    </source>
</evidence>
<evidence type="ECO:0000256" key="16">
    <source>
        <dbReference type="ARBA" id="ARBA00023027"/>
    </source>
</evidence>
<dbReference type="EMBL" id="JEMB01000838">
    <property type="protein sequence ID" value="KYF93177.1"/>
    <property type="molecule type" value="Genomic_DNA"/>
</dbReference>
<dbReference type="Pfam" id="PF01761">
    <property type="entry name" value="DHQ_synthase"/>
    <property type="match status" value="1"/>
</dbReference>
<comment type="function">
    <text evidence="5">Catalyzes the conversion of 3-deoxy-D-arabino-heptulosonate 7-phosphate (DAHP) to dehydroquinate (DHQ).</text>
</comment>
<dbReference type="Pfam" id="PF24621">
    <property type="entry name" value="DHQS_C"/>
    <property type="match status" value="1"/>
</dbReference>
<dbReference type="HAMAP" id="MF_00110">
    <property type="entry name" value="DHQ_synthase"/>
    <property type="match status" value="1"/>
</dbReference>
<evidence type="ECO:0000256" key="3">
    <source>
        <dbReference type="ARBA" id="ARBA00001941"/>
    </source>
</evidence>
<dbReference type="InterPro" id="IPR030963">
    <property type="entry name" value="DHQ_synth_fam"/>
</dbReference>
<dbReference type="InterPro" id="IPR016037">
    <property type="entry name" value="DHQ_synth_AroB"/>
</dbReference>
<evidence type="ECO:0000256" key="2">
    <source>
        <dbReference type="ARBA" id="ARBA00001911"/>
    </source>
</evidence>
<evidence type="ECO:0000256" key="18">
    <source>
        <dbReference type="ARBA" id="ARBA00023239"/>
    </source>
</evidence>
<dbReference type="Gene3D" id="3.40.50.1970">
    <property type="match status" value="1"/>
</dbReference>
<dbReference type="GO" id="GO:0046872">
    <property type="term" value="F:metal ion binding"/>
    <property type="evidence" value="ECO:0007669"/>
    <property type="project" value="UniProtKB-KW"/>
</dbReference>
<keyword evidence="12" id="KW-0028">Amino-acid biosynthesis</keyword>
<evidence type="ECO:0000313" key="24">
    <source>
        <dbReference type="Proteomes" id="UP000075635"/>
    </source>
</evidence>
<comment type="similarity">
    <text evidence="8">Belongs to the sugar phosphate cyclases superfamily. Dehydroquinate synthase family.</text>
</comment>
<accession>A0A150SLN6</accession>
<evidence type="ECO:0000256" key="11">
    <source>
        <dbReference type="ARBA" id="ARBA00022490"/>
    </source>
</evidence>
<dbReference type="GO" id="GO:0005737">
    <property type="term" value="C:cytoplasm"/>
    <property type="evidence" value="ECO:0007669"/>
    <property type="project" value="UniProtKB-SubCell"/>
</dbReference>
<dbReference type="InterPro" id="IPR030960">
    <property type="entry name" value="DHQS/DOIS_N"/>
</dbReference>
<evidence type="ECO:0000256" key="19">
    <source>
        <dbReference type="ARBA" id="ARBA00023285"/>
    </source>
</evidence>
<sequence length="378" mass="39296">VAPEEVAARVLRAYADRPLFVPLGDKSYAVRVAFDAAASAADAVAALAPSSVFVVTDENVSRLWGAPLLDALAAQGKPAAAVTVLRPGEEHKRLSAVEAALTAMLDAGADRDAVVLAHGGGVVTDIGGFAASTLLRGVRWVAAPTTLLSMVDASVGGKTGVDLGPAKNAVGTFHQPSAVVASPAALATETDRAFRSGLAEVVKTACIGEPELHTLLEREADRVLARDPGLLAEIIRRSIAVKAAIVVRDERESGDRALLNFGHTLGHALEAEGGFVRLAHGEAVALGMVAMLRVGCSLGVTDRAAADRVIRLLARLGLPTRIEDEPVSAALRFLSLDKKRRGSTVRTVLMRDIGSTFVEPMQLDRLASLLERAAAGAA</sequence>
<dbReference type="Gene3D" id="1.20.1090.10">
    <property type="entry name" value="Dehydroquinate synthase-like - alpha domain"/>
    <property type="match status" value="1"/>
</dbReference>
<reference evidence="23 24" key="1">
    <citation type="submission" date="2014-02" db="EMBL/GenBank/DDBJ databases">
        <title>The small core and large imbalanced accessory genome model reveals a collaborative survival strategy of Sorangium cellulosum strains in nature.</title>
        <authorList>
            <person name="Han K."/>
            <person name="Peng R."/>
            <person name="Blom J."/>
            <person name="Li Y.-Z."/>
        </authorList>
    </citation>
    <scope>NUCLEOTIDE SEQUENCE [LARGE SCALE GENOMIC DNA]</scope>
    <source>
        <strain evidence="23 24">So0011-07</strain>
    </source>
</reference>